<organism evidence="2 3">
    <name type="scientific">Rotaria sordida</name>
    <dbReference type="NCBI Taxonomy" id="392033"/>
    <lineage>
        <taxon>Eukaryota</taxon>
        <taxon>Metazoa</taxon>
        <taxon>Spiralia</taxon>
        <taxon>Gnathifera</taxon>
        <taxon>Rotifera</taxon>
        <taxon>Eurotatoria</taxon>
        <taxon>Bdelloidea</taxon>
        <taxon>Philodinida</taxon>
        <taxon>Philodinidae</taxon>
        <taxon>Rotaria</taxon>
    </lineage>
</organism>
<keyword evidence="1" id="KW-0812">Transmembrane</keyword>
<evidence type="ECO:0000313" key="2">
    <source>
        <dbReference type="EMBL" id="CAF1184224.1"/>
    </source>
</evidence>
<dbReference type="InterPro" id="IPR029063">
    <property type="entry name" value="SAM-dependent_MTases_sf"/>
</dbReference>
<reference evidence="2" key="1">
    <citation type="submission" date="2021-02" db="EMBL/GenBank/DDBJ databases">
        <authorList>
            <person name="Nowell W R."/>
        </authorList>
    </citation>
    <scope>NUCLEOTIDE SEQUENCE</scope>
</reference>
<feature type="transmembrane region" description="Helical" evidence="1">
    <location>
        <begin position="80"/>
        <end position="106"/>
    </location>
</feature>
<dbReference type="PANTHER" id="PTHR34203">
    <property type="entry name" value="METHYLTRANSFERASE, FKBM FAMILY PROTEIN"/>
    <property type="match status" value="1"/>
</dbReference>
<dbReference type="InterPro" id="IPR052514">
    <property type="entry name" value="SAM-dependent_MTase"/>
</dbReference>
<evidence type="ECO:0008006" key="4">
    <source>
        <dbReference type="Google" id="ProtNLM"/>
    </source>
</evidence>
<proteinExistence type="predicted"/>
<dbReference type="SUPFAM" id="SSF53335">
    <property type="entry name" value="S-adenosyl-L-methionine-dependent methyltransferases"/>
    <property type="match status" value="1"/>
</dbReference>
<keyword evidence="1" id="KW-1133">Transmembrane helix</keyword>
<gene>
    <name evidence="2" type="ORF">SEV965_LOCUS20225</name>
</gene>
<dbReference type="AlphaFoldDB" id="A0A814VE87"/>
<keyword evidence="1" id="KW-0472">Membrane</keyword>
<accession>A0A814VE87</accession>
<protein>
    <recommendedName>
        <fullName evidence="4">Methyltransferase FkbM domain-containing protein</fullName>
    </recommendedName>
</protein>
<dbReference type="Gene3D" id="3.40.50.150">
    <property type="entry name" value="Vaccinia Virus protein VP39"/>
    <property type="match status" value="1"/>
</dbReference>
<dbReference type="PANTHER" id="PTHR34203:SF15">
    <property type="entry name" value="SLL1173 PROTEIN"/>
    <property type="match status" value="1"/>
</dbReference>
<comment type="caution">
    <text evidence="2">The sequence shown here is derived from an EMBL/GenBank/DDBJ whole genome shotgun (WGS) entry which is preliminary data.</text>
</comment>
<sequence>MNVINEEIHHTLGVTEGEIFIVERIVNHRFRNDQSSLLDLLRQHVVIFSGNENENAQQWFYNIDLKFCELKLSFHDRLELIPYLFLQMLQLFCLIICVLLISVYVFKNSFLFSFINSYSSKIFISWKTSFNDHVDLNILTSESFKCVKRKLLLDKYRTTVCIHEIQKDRDVSGHLVSHGIWEEHLVTHFIRILSTYKQYSFIDIGANLGIYTMYATSLGCSNIISIECFRPNIERIHRSIQLENVQKQVELIPRVLYNKSDVYLSLRANIKNNIGS</sequence>
<evidence type="ECO:0000256" key="1">
    <source>
        <dbReference type="SAM" id="Phobius"/>
    </source>
</evidence>
<name>A0A814VE87_9BILA</name>
<dbReference type="Proteomes" id="UP000663889">
    <property type="component" value="Unassembled WGS sequence"/>
</dbReference>
<evidence type="ECO:0000313" key="3">
    <source>
        <dbReference type="Proteomes" id="UP000663889"/>
    </source>
</evidence>
<dbReference type="EMBL" id="CAJNOU010001301">
    <property type="protein sequence ID" value="CAF1184224.1"/>
    <property type="molecule type" value="Genomic_DNA"/>
</dbReference>